<keyword evidence="3" id="KW-1185">Reference proteome</keyword>
<proteinExistence type="predicted"/>
<gene>
    <name evidence="2" type="ORF">RHGRI_003751</name>
</gene>
<organism evidence="2 3">
    <name type="scientific">Rhododendron griersonianum</name>
    <dbReference type="NCBI Taxonomy" id="479676"/>
    <lineage>
        <taxon>Eukaryota</taxon>
        <taxon>Viridiplantae</taxon>
        <taxon>Streptophyta</taxon>
        <taxon>Embryophyta</taxon>
        <taxon>Tracheophyta</taxon>
        <taxon>Spermatophyta</taxon>
        <taxon>Magnoliopsida</taxon>
        <taxon>eudicotyledons</taxon>
        <taxon>Gunneridae</taxon>
        <taxon>Pentapetalae</taxon>
        <taxon>asterids</taxon>
        <taxon>Ericales</taxon>
        <taxon>Ericaceae</taxon>
        <taxon>Ericoideae</taxon>
        <taxon>Rhodoreae</taxon>
        <taxon>Rhododendron</taxon>
    </lineage>
</organism>
<evidence type="ECO:0000256" key="1">
    <source>
        <dbReference type="SAM" id="MobiDB-lite"/>
    </source>
</evidence>
<comment type="caution">
    <text evidence="2">The sequence shown here is derived from an EMBL/GenBank/DDBJ whole genome shotgun (WGS) entry which is preliminary data.</text>
</comment>
<dbReference type="PANTHER" id="PTHR31293:SF12">
    <property type="entry name" value="RNI-LIKE SUPERFAMILY PROTEIN"/>
    <property type="match status" value="1"/>
</dbReference>
<dbReference type="Proteomes" id="UP000823749">
    <property type="component" value="Chromosome 2"/>
</dbReference>
<reference evidence="2" key="1">
    <citation type="submission" date="2020-08" db="EMBL/GenBank/DDBJ databases">
        <title>Plant Genome Project.</title>
        <authorList>
            <person name="Zhang R.-G."/>
        </authorList>
    </citation>
    <scope>NUCLEOTIDE SEQUENCE</scope>
    <source>
        <strain evidence="2">WSP0</strain>
        <tissue evidence="2">Leaf</tissue>
    </source>
</reference>
<sequence length="203" mass="23204">MWTSISNLDFDDEMLFYTANSSSNDERRQMSFLKFVYRVLLLLEVSNVNTFRIKCSRISNVSYVNSWVTAVLFPLKRLIVKYPASCWETSIHEIGIINTEAACPYEIQLNTPNLLYFAYMGWVAEGFAMNNLSSLVEASVDIDIWDLWTTTSISTTFGSGTCLSVTLEKINMGMFRGQENDRGEGGRVFSDQRESSEDYEYTV</sequence>
<name>A0AAV6L656_9ERIC</name>
<dbReference type="PANTHER" id="PTHR31293">
    <property type="entry name" value="RNI-LIKE SUPERFAMILY PROTEIN"/>
    <property type="match status" value="1"/>
</dbReference>
<protein>
    <recommendedName>
        <fullName evidence="4">F-box associated domain-containing protein</fullName>
    </recommendedName>
</protein>
<dbReference type="AlphaFoldDB" id="A0AAV6L656"/>
<dbReference type="InterPro" id="IPR055294">
    <property type="entry name" value="FBL60-like"/>
</dbReference>
<evidence type="ECO:0000313" key="3">
    <source>
        <dbReference type="Proteomes" id="UP000823749"/>
    </source>
</evidence>
<evidence type="ECO:0008006" key="4">
    <source>
        <dbReference type="Google" id="ProtNLM"/>
    </source>
</evidence>
<dbReference type="EMBL" id="JACTNZ010000002">
    <property type="protein sequence ID" value="KAG5560533.1"/>
    <property type="molecule type" value="Genomic_DNA"/>
</dbReference>
<feature type="compositionally biased region" description="Basic and acidic residues" evidence="1">
    <location>
        <begin position="178"/>
        <end position="196"/>
    </location>
</feature>
<evidence type="ECO:0000313" key="2">
    <source>
        <dbReference type="EMBL" id="KAG5560533.1"/>
    </source>
</evidence>
<accession>A0AAV6L656</accession>
<feature type="region of interest" description="Disordered" evidence="1">
    <location>
        <begin position="176"/>
        <end position="203"/>
    </location>
</feature>